<sequence>MRTVGRCLLVVLTALTPAALVSTGPAHADDMPPSAAGQPPQTLRFGVRLQEVRQVKRRLRELGFAPGAPGPEYDSALRMAVWAFQKANGLPALDRVDAATRRAMARPARIRPLVPRGSPSRVEIDLTRQLLTVWRDGRAVLVSHVSTGARKSYCDRGHCGFADTPPGDFTVGERVRGWSTGPLGAMYYPVYFNGGIAVHGSTLVPRRPASHGCVRVPLHNAIPLFRMLRPGEPVHVRRPVLSWAGRA</sequence>
<dbReference type="Pfam" id="PF01471">
    <property type="entry name" value="PG_binding_1"/>
    <property type="match status" value="1"/>
</dbReference>
<evidence type="ECO:0000256" key="2">
    <source>
        <dbReference type="ARBA" id="ARBA00022679"/>
    </source>
</evidence>
<organism evidence="9 10">
    <name type="scientific">Streptosporangium jomthongense</name>
    <dbReference type="NCBI Taxonomy" id="1193683"/>
    <lineage>
        <taxon>Bacteria</taxon>
        <taxon>Bacillati</taxon>
        <taxon>Actinomycetota</taxon>
        <taxon>Actinomycetes</taxon>
        <taxon>Streptosporangiales</taxon>
        <taxon>Streptosporangiaceae</taxon>
        <taxon>Streptosporangium</taxon>
    </lineage>
</organism>
<comment type="caution">
    <text evidence="9">The sequence shown here is derived from an EMBL/GenBank/DDBJ whole genome shotgun (WGS) entry which is preliminary data.</text>
</comment>
<keyword evidence="7" id="KW-0732">Signal</keyword>
<dbReference type="SUPFAM" id="SSF141523">
    <property type="entry name" value="L,D-transpeptidase catalytic domain-like"/>
    <property type="match status" value="1"/>
</dbReference>
<dbReference type="Proteomes" id="UP001595698">
    <property type="component" value="Unassembled WGS sequence"/>
</dbReference>
<keyword evidence="5 6" id="KW-0961">Cell wall biogenesis/degradation</keyword>
<evidence type="ECO:0000256" key="5">
    <source>
        <dbReference type="ARBA" id="ARBA00023316"/>
    </source>
</evidence>
<feature type="active site" description="Proton donor/acceptor" evidence="6">
    <location>
        <position position="199"/>
    </location>
</feature>
<dbReference type="RefSeq" id="WP_386189279.1">
    <property type="nucleotide sequence ID" value="NZ_JBHSBC010000008.1"/>
</dbReference>
<dbReference type="SUPFAM" id="SSF47090">
    <property type="entry name" value="PGBD-like"/>
    <property type="match status" value="1"/>
</dbReference>
<accession>A0ABV8EXX0</accession>
<dbReference type="InterPro" id="IPR036366">
    <property type="entry name" value="PGBDSf"/>
</dbReference>
<dbReference type="PANTHER" id="PTHR30582">
    <property type="entry name" value="L,D-TRANSPEPTIDASE"/>
    <property type="match status" value="1"/>
</dbReference>
<keyword evidence="3 6" id="KW-0133">Cell shape</keyword>
<dbReference type="InterPro" id="IPR005490">
    <property type="entry name" value="LD_TPept_cat_dom"/>
</dbReference>
<evidence type="ECO:0000256" key="1">
    <source>
        <dbReference type="ARBA" id="ARBA00004752"/>
    </source>
</evidence>
<dbReference type="CDD" id="cd16913">
    <property type="entry name" value="YkuD_like"/>
    <property type="match status" value="1"/>
</dbReference>
<evidence type="ECO:0000256" key="7">
    <source>
        <dbReference type="SAM" id="SignalP"/>
    </source>
</evidence>
<dbReference type="Gene3D" id="1.10.101.10">
    <property type="entry name" value="PGBD-like superfamily/PGBD"/>
    <property type="match status" value="1"/>
</dbReference>
<dbReference type="Gene3D" id="2.40.440.10">
    <property type="entry name" value="L,D-transpeptidase catalytic domain-like"/>
    <property type="match status" value="1"/>
</dbReference>
<keyword evidence="4 6" id="KW-0573">Peptidoglycan synthesis</keyword>
<dbReference type="InterPro" id="IPR002477">
    <property type="entry name" value="Peptidoglycan-bd-like"/>
</dbReference>
<feature type="active site" description="Nucleophile" evidence="6">
    <location>
        <position position="213"/>
    </location>
</feature>
<reference evidence="10" key="1">
    <citation type="journal article" date="2019" name="Int. J. Syst. Evol. Microbiol.">
        <title>The Global Catalogue of Microorganisms (GCM) 10K type strain sequencing project: providing services to taxonomists for standard genome sequencing and annotation.</title>
        <authorList>
            <consortium name="The Broad Institute Genomics Platform"/>
            <consortium name="The Broad Institute Genome Sequencing Center for Infectious Disease"/>
            <person name="Wu L."/>
            <person name="Ma J."/>
        </authorList>
    </citation>
    <scope>NUCLEOTIDE SEQUENCE [LARGE SCALE GENOMIC DNA]</scope>
    <source>
        <strain evidence="10">TBRC 7912</strain>
    </source>
</reference>
<feature type="signal peptide" evidence="7">
    <location>
        <begin position="1"/>
        <end position="28"/>
    </location>
</feature>
<dbReference type="InterPro" id="IPR036365">
    <property type="entry name" value="PGBD-like_sf"/>
</dbReference>
<dbReference type="EMBL" id="JBHSBC010000008">
    <property type="protein sequence ID" value="MFC3980270.1"/>
    <property type="molecule type" value="Genomic_DNA"/>
</dbReference>
<gene>
    <name evidence="9" type="ORF">ACFOYY_09075</name>
</gene>
<dbReference type="PANTHER" id="PTHR30582:SF2">
    <property type="entry name" value="L,D-TRANSPEPTIDASE YCIB-RELATED"/>
    <property type="match status" value="1"/>
</dbReference>
<proteinExistence type="predicted"/>
<evidence type="ECO:0000256" key="4">
    <source>
        <dbReference type="ARBA" id="ARBA00022984"/>
    </source>
</evidence>
<evidence type="ECO:0000313" key="9">
    <source>
        <dbReference type="EMBL" id="MFC3980270.1"/>
    </source>
</evidence>
<keyword evidence="2" id="KW-0808">Transferase</keyword>
<evidence type="ECO:0000256" key="3">
    <source>
        <dbReference type="ARBA" id="ARBA00022960"/>
    </source>
</evidence>
<dbReference type="InterPro" id="IPR050979">
    <property type="entry name" value="LD-transpeptidase"/>
</dbReference>
<protein>
    <submittedName>
        <fullName evidence="9">L,D-transpeptidase family protein</fullName>
    </submittedName>
</protein>
<evidence type="ECO:0000259" key="8">
    <source>
        <dbReference type="PROSITE" id="PS52029"/>
    </source>
</evidence>
<feature type="domain" description="L,D-TPase catalytic" evidence="8">
    <location>
        <begin position="120"/>
        <end position="237"/>
    </location>
</feature>
<feature type="chain" id="PRO_5045297983" evidence="7">
    <location>
        <begin position="29"/>
        <end position="247"/>
    </location>
</feature>
<evidence type="ECO:0000313" key="10">
    <source>
        <dbReference type="Proteomes" id="UP001595698"/>
    </source>
</evidence>
<comment type="pathway">
    <text evidence="1 6">Cell wall biogenesis; peptidoglycan biosynthesis.</text>
</comment>
<dbReference type="Pfam" id="PF03734">
    <property type="entry name" value="YkuD"/>
    <property type="match status" value="1"/>
</dbReference>
<keyword evidence="10" id="KW-1185">Reference proteome</keyword>
<name>A0ABV8EXX0_9ACTN</name>
<dbReference type="PROSITE" id="PS52029">
    <property type="entry name" value="LD_TPASE"/>
    <property type="match status" value="1"/>
</dbReference>
<dbReference type="InterPro" id="IPR038063">
    <property type="entry name" value="Transpep_catalytic_dom"/>
</dbReference>
<evidence type="ECO:0000256" key="6">
    <source>
        <dbReference type="PROSITE-ProRule" id="PRU01373"/>
    </source>
</evidence>